<evidence type="ECO:0000313" key="3">
    <source>
        <dbReference type="Proteomes" id="UP000247702"/>
    </source>
</evidence>
<dbReference type="SUPFAM" id="SSF56112">
    <property type="entry name" value="Protein kinase-like (PK-like)"/>
    <property type="match status" value="2"/>
</dbReference>
<dbReference type="EMBL" id="BEXD01001746">
    <property type="protein sequence ID" value="GBB95581.1"/>
    <property type="molecule type" value="Genomic_DNA"/>
</dbReference>
<gene>
    <name evidence="2" type="ORF">RclHR1_02570015</name>
</gene>
<evidence type="ECO:0000259" key="1">
    <source>
        <dbReference type="PROSITE" id="PS50011"/>
    </source>
</evidence>
<comment type="caution">
    <text evidence="2">The sequence shown here is derived from an EMBL/GenBank/DDBJ whole genome shotgun (WGS) entry which is preliminary data.</text>
</comment>
<dbReference type="GO" id="GO:0005524">
    <property type="term" value="F:ATP binding"/>
    <property type="evidence" value="ECO:0007669"/>
    <property type="project" value="InterPro"/>
</dbReference>
<organism evidence="2 3">
    <name type="scientific">Rhizophagus clarus</name>
    <dbReference type="NCBI Taxonomy" id="94130"/>
    <lineage>
        <taxon>Eukaryota</taxon>
        <taxon>Fungi</taxon>
        <taxon>Fungi incertae sedis</taxon>
        <taxon>Mucoromycota</taxon>
        <taxon>Glomeromycotina</taxon>
        <taxon>Glomeromycetes</taxon>
        <taxon>Glomerales</taxon>
        <taxon>Glomeraceae</taxon>
        <taxon>Rhizophagus</taxon>
    </lineage>
</organism>
<evidence type="ECO:0000313" key="2">
    <source>
        <dbReference type="EMBL" id="GBB95581.1"/>
    </source>
</evidence>
<feature type="domain" description="Protein kinase" evidence="1">
    <location>
        <begin position="1"/>
        <end position="283"/>
    </location>
</feature>
<dbReference type="PRINTS" id="PR00109">
    <property type="entry name" value="TYRKINASE"/>
</dbReference>
<proteinExistence type="predicted"/>
<dbReference type="InterPro" id="IPR011009">
    <property type="entry name" value="Kinase-like_dom_sf"/>
</dbReference>
<dbReference type="PANTHER" id="PTHR44329">
    <property type="entry name" value="SERINE/THREONINE-PROTEIN KINASE TNNI3K-RELATED"/>
    <property type="match status" value="1"/>
</dbReference>
<sequence>MLAFRRTGREKTNNDTKINRVDCNDWLENFITEKKVKYVEYSNFKNIKFIRKNVFRANLKDDLFTLLSFDNDDATLREVTREFLIYSHANFISFSGTLNQMILVMEYADSGTLDSYLNEHFNELKWNDKFQLAIQLASAILCLHENDISHNNMHANNILVHRKSVKLTNFGLSKELGSIGAEQIFEMLPYIDPKSFDLDNYKFGKKSDVYSIGMLLWQISSGCSPFCTQKYNGTLAFAILNGQRETIVKNTPIGYSNLYNECWKLEPDERPDMQQVVSVLTKLKSSNNFQENNPNGNAIEWIKNALNNKEVKFIPFNELMSSKLLSRGGFGFIMTATWTRTGNPVVYKRLTYPNSVKVDILNAFINELKIHLQLDYSDRIIRCFGISQDITTGEYLHIMQYADGGDLQHYLENNFNRLTWEDKERLAFQIADGLNHLHNKNVLYGDLEWAREVTIPDTPKEYEELYKNCWNIKPEQRPTINKVLEEFAKMGFGINDKNKLIEDNSQTTSSLYLL</sequence>
<accession>A0A2Z6RF63</accession>
<dbReference type="AlphaFoldDB" id="A0A2Z6RF63"/>
<feature type="domain" description="Protein kinase" evidence="1">
    <location>
        <begin position="319"/>
        <end position="514"/>
    </location>
</feature>
<dbReference type="InterPro" id="IPR000719">
    <property type="entry name" value="Prot_kinase_dom"/>
</dbReference>
<dbReference type="GO" id="GO:0004674">
    <property type="term" value="F:protein serine/threonine kinase activity"/>
    <property type="evidence" value="ECO:0007669"/>
    <property type="project" value="TreeGrafter"/>
</dbReference>
<dbReference type="InterPro" id="IPR001245">
    <property type="entry name" value="Ser-Thr/Tyr_kinase_cat_dom"/>
</dbReference>
<dbReference type="Gene3D" id="1.10.510.10">
    <property type="entry name" value="Transferase(Phosphotransferase) domain 1"/>
    <property type="match status" value="2"/>
</dbReference>
<name>A0A2Z6RF63_9GLOM</name>
<dbReference type="InterPro" id="IPR051681">
    <property type="entry name" value="Ser/Thr_Kinases-Pseudokinases"/>
</dbReference>
<dbReference type="Pfam" id="PF07714">
    <property type="entry name" value="PK_Tyr_Ser-Thr"/>
    <property type="match status" value="2"/>
</dbReference>
<protein>
    <recommendedName>
        <fullName evidence="1">Protein kinase domain-containing protein</fullName>
    </recommendedName>
</protein>
<keyword evidence="3" id="KW-1185">Reference proteome</keyword>
<reference evidence="2 3" key="1">
    <citation type="submission" date="2017-11" db="EMBL/GenBank/DDBJ databases">
        <title>The genome of Rhizophagus clarus HR1 reveals common genetic basis of auxotrophy among arbuscular mycorrhizal fungi.</title>
        <authorList>
            <person name="Kobayashi Y."/>
        </authorList>
    </citation>
    <scope>NUCLEOTIDE SEQUENCE [LARGE SCALE GENOMIC DNA]</scope>
    <source>
        <strain evidence="2 3">HR1</strain>
    </source>
</reference>
<dbReference type="Proteomes" id="UP000247702">
    <property type="component" value="Unassembled WGS sequence"/>
</dbReference>
<dbReference type="PROSITE" id="PS50011">
    <property type="entry name" value="PROTEIN_KINASE_DOM"/>
    <property type="match status" value="2"/>
</dbReference>
<dbReference type="STRING" id="94130.A0A2Z6RF63"/>